<comment type="caution">
    <text evidence="3">The sequence shown here is derived from an EMBL/GenBank/DDBJ whole genome shotgun (WGS) entry which is preliminary data.</text>
</comment>
<sequence>MATSPPPHHRQLRDGGGGGGGGTNLASCLLATAFLFLVSAAAAVALFVLFRPREPEIQVSAIQFPGFAVANGTLRFTFNQYASVRNPNRAAFSHYDSTLQLAYAGMQVGFAFIPAGQIAGGRTQHVAASFAVDALPLPSATPPPPPPPGAVTAIEVDSRMRVKGRVRVLRFFTHHVQATAGCRVAVSAADGSVLGVRC</sequence>
<keyword evidence="1" id="KW-1133">Transmembrane helix</keyword>
<keyword evidence="4" id="KW-1185">Reference proteome</keyword>
<evidence type="ECO:0000313" key="4">
    <source>
        <dbReference type="Proteomes" id="UP000734854"/>
    </source>
</evidence>
<dbReference type="InterPro" id="IPR055301">
    <property type="entry name" value="Lea14-like_2"/>
</dbReference>
<organism evidence="3 4">
    <name type="scientific">Zingiber officinale</name>
    <name type="common">Ginger</name>
    <name type="synonym">Amomum zingiber</name>
    <dbReference type="NCBI Taxonomy" id="94328"/>
    <lineage>
        <taxon>Eukaryota</taxon>
        <taxon>Viridiplantae</taxon>
        <taxon>Streptophyta</taxon>
        <taxon>Embryophyta</taxon>
        <taxon>Tracheophyta</taxon>
        <taxon>Spermatophyta</taxon>
        <taxon>Magnoliopsida</taxon>
        <taxon>Liliopsida</taxon>
        <taxon>Zingiberales</taxon>
        <taxon>Zingiberaceae</taxon>
        <taxon>Zingiber</taxon>
    </lineage>
</organism>
<protein>
    <recommendedName>
        <fullName evidence="2">Late embryogenesis abundant protein LEA-2 subgroup domain-containing protein</fullName>
    </recommendedName>
</protein>
<reference evidence="3 4" key="1">
    <citation type="submission" date="2020-08" db="EMBL/GenBank/DDBJ databases">
        <title>Plant Genome Project.</title>
        <authorList>
            <person name="Zhang R.-G."/>
        </authorList>
    </citation>
    <scope>NUCLEOTIDE SEQUENCE [LARGE SCALE GENOMIC DNA]</scope>
    <source>
        <tissue evidence="3">Rhizome</tissue>
    </source>
</reference>
<evidence type="ECO:0000313" key="3">
    <source>
        <dbReference type="EMBL" id="KAG6484030.1"/>
    </source>
</evidence>
<feature type="transmembrane region" description="Helical" evidence="1">
    <location>
        <begin position="29"/>
        <end position="50"/>
    </location>
</feature>
<dbReference type="InterPro" id="IPR004864">
    <property type="entry name" value="LEA_2"/>
</dbReference>
<dbReference type="Pfam" id="PF03168">
    <property type="entry name" value="LEA_2"/>
    <property type="match status" value="1"/>
</dbReference>
<gene>
    <name evidence="3" type="ORF">ZIOFF_060823</name>
</gene>
<evidence type="ECO:0000259" key="2">
    <source>
        <dbReference type="Pfam" id="PF03168"/>
    </source>
</evidence>
<keyword evidence="1" id="KW-0812">Transmembrane</keyword>
<dbReference type="OrthoDB" id="685087at2759"/>
<name>A0A8J5FBZ8_ZINOF</name>
<dbReference type="Proteomes" id="UP000734854">
    <property type="component" value="Unassembled WGS sequence"/>
</dbReference>
<dbReference type="AlphaFoldDB" id="A0A8J5FBZ8"/>
<feature type="domain" description="Late embryogenesis abundant protein LEA-2 subgroup" evidence="2">
    <location>
        <begin position="82"/>
        <end position="177"/>
    </location>
</feature>
<keyword evidence="1" id="KW-0472">Membrane</keyword>
<dbReference type="EMBL" id="JACMSC010000016">
    <property type="protein sequence ID" value="KAG6484030.1"/>
    <property type="molecule type" value="Genomic_DNA"/>
</dbReference>
<dbReference type="PANTHER" id="PTHR31852">
    <property type="entry name" value="LATE EMBRYOGENESIS ABUNDANT (LEA) HYDROXYPROLINE-RICH GLYCOPROTEIN FAMILY"/>
    <property type="match status" value="1"/>
</dbReference>
<accession>A0A8J5FBZ8</accession>
<proteinExistence type="predicted"/>
<evidence type="ECO:0000256" key="1">
    <source>
        <dbReference type="SAM" id="Phobius"/>
    </source>
</evidence>